<keyword evidence="1" id="KW-0812">Transmembrane</keyword>
<proteinExistence type="predicted"/>
<evidence type="ECO:0000313" key="2">
    <source>
        <dbReference type="EMBL" id="DAD42801.1"/>
    </source>
</evidence>
<dbReference type="AlphaFoldDB" id="A0A822ZGL5"/>
<dbReference type="Proteomes" id="UP000607653">
    <property type="component" value="Unassembled WGS sequence"/>
</dbReference>
<keyword evidence="3" id="KW-1185">Reference proteome</keyword>
<feature type="transmembrane region" description="Helical" evidence="1">
    <location>
        <begin position="26"/>
        <end position="47"/>
    </location>
</feature>
<sequence>MWFTIISWSTKHYLVLLLQLLLFDPLQLYASLEIWFSFFDISSAMWREREGGRHISLINSPERRKRNTIVNFIMMNIFAAQLCYIVGFIH</sequence>
<gene>
    <name evidence="2" type="ORF">HUJ06_001031</name>
</gene>
<evidence type="ECO:0000256" key="1">
    <source>
        <dbReference type="SAM" id="Phobius"/>
    </source>
</evidence>
<comment type="caution">
    <text evidence="2">The sequence shown here is derived from an EMBL/GenBank/DDBJ whole genome shotgun (WGS) entry which is preliminary data.</text>
</comment>
<evidence type="ECO:0000313" key="3">
    <source>
        <dbReference type="Proteomes" id="UP000607653"/>
    </source>
</evidence>
<reference evidence="2 3" key="1">
    <citation type="journal article" date="2020" name="Mol. Biol. Evol.">
        <title>Distinct Expression and Methylation Patterns for Genes with Different Fates following a Single Whole-Genome Duplication in Flowering Plants.</title>
        <authorList>
            <person name="Shi T."/>
            <person name="Rahmani R.S."/>
            <person name="Gugger P.F."/>
            <person name="Wang M."/>
            <person name="Li H."/>
            <person name="Zhang Y."/>
            <person name="Li Z."/>
            <person name="Wang Q."/>
            <person name="Van de Peer Y."/>
            <person name="Marchal K."/>
            <person name="Chen J."/>
        </authorList>
    </citation>
    <scope>NUCLEOTIDE SEQUENCE [LARGE SCALE GENOMIC DNA]</scope>
    <source>
        <tissue evidence="2">Leaf</tissue>
    </source>
</reference>
<dbReference type="EMBL" id="DUZY01000006">
    <property type="protein sequence ID" value="DAD42801.1"/>
    <property type="molecule type" value="Genomic_DNA"/>
</dbReference>
<keyword evidence="1" id="KW-0472">Membrane</keyword>
<organism evidence="2 3">
    <name type="scientific">Nelumbo nucifera</name>
    <name type="common">Sacred lotus</name>
    <dbReference type="NCBI Taxonomy" id="4432"/>
    <lineage>
        <taxon>Eukaryota</taxon>
        <taxon>Viridiplantae</taxon>
        <taxon>Streptophyta</taxon>
        <taxon>Embryophyta</taxon>
        <taxon>Tracheophyta</taxon>
        <taxon>Spermatophyta</taxon>
        <taxon>Magnoliopsida</taxon>
        <taxon>Proteales</taxon>
        <taxon>Nelumbonaceae</taxon>
        <taxon>Nelumbo</taxon>
    </lineage>
</organism>
<protein>
    <submittedName>
        <fullName evidence="2">Uncharacterized protein</fullName>
    </submittedName>
</protein>
<feature type="transmembrane region" description="Helical" evidence="1">
    <location>
        <begin position="68"/>
        <end position="89"/>
    </location>
</feature>
<name>A0A822ZGL5_NELNU</name>
<keyword evidence="1" id="KW-1133">Transmembrane helix</keyword>
<accession>A0A822ZGL5</accession>